<feature type="region of interest" description="Disordered" evidence="1">
    <location>
        <begin position="1"/>
        <end position="45"/>
    </location>
</feature>
<evidence type="ECO:0000256" key="2">
    <source>
        <dbReference type="SAM" id="Phobius"/>
    </source>
</evidence>
<accession>A0A921HQH0</accession>
<proteinExistence type="predicted"/>
<protein>
    <submittedName>
        <fullName evidence="3">Uncharacterized protein</fullName>
    </submittedName>
</protein>
<dbReference type="Proteomes" id="UP000747013">
    <property type="component" value="Unassembled WGS sequence"/>
</dbReference>
<feature type="compositionally biased region" description="Polar residues" evidence="1">
    <location>
        <begin position="1"/>
        <end position="10"/>
    </location>
</feature>
<comment type="caution">
    <text evidence="3">The sequence shown here is derived from an EMBL/GenBank/DDBJ whole genome shotgun (WGS) entry which is preliminary data.</text>
</comment>
<dbReference type="AlphaFoldDB" id="A0A921HQH0"/>
<feature type="compositionally biased region" description="Basic residues" evidence="1">
    <location>
        <begin position="31"/>
        <end position="43"/>
    </location>
</feature>
<keyword evidence="2" id="KW-0472">Membrane</keyword>
<feature type="transmembrane region" description="Helical" evidence="2">
    <location>
        <begin position="83"/>
        <end position="101"/>
    </location>
</feature>
<keyword evidence="2" id="KW-0812">Transmembrane</keyword>
<keyword evidence="2" id="KW-1133">Transmembrane helix</keyword>
<dbReference type="EMBL" id="DYWC01000017">
    <property type="protein sequence ID" value="HJF85892.1"/>
    <property type="molecule type" value="Genomic_DNA"/>
</dbReference>
<sequence>MSNKTNLTENVSQTSVTTKTSTHPTESVRQTAKHSKPKEHHKLTNAGININFHSPRITLMLIIFLMMLTVACLNHTALNTVTIIVFVLAELIAMVLPEIKVNNDKENR</sequence>
<name>A0A921HQH0_9LACO</name>
<organism evidence="3 4">
    <name type="scientific">Companilactobacillus farciminis</name>
    <dbReference type="NCBI Taxonomy" id="1612"/>
    <lineage>
        <taxon>Bacteria</taxon>
        <taxon>Bacillati</taxon>
        <taxon>Bacillota</taxon>
        <taxon>Bacilli</taxon>
        <taxon>Lactobacillales</taxon>
        <taxon>Lactobacillaceae</taxon>
        <taxon>Companilactobacillus</taxon>
    </lineage>
</organism>
<reference evidence="3" key="1">
    <citation type="journal article" date="2021" name="PeerJ">
        <title>Extensive microbial diversity within the chicken gut microbiome revealed by metagenomics and culture.</title>
        <authorList>
            <person name="Gilroy R."/>
            <person name="Ravi A."/>
            <person name="Getino M."/>
            <person name="Pursley I."/>
            <person name="Horton D.L."/>
            <person name="Alikhan N.F."/>
            <person name="Baker D."/>
            <person name="Gharbi K."/>
            <person name="Hall N."/>
            <person name="Watson M."/>
            <person name="Adriaenssens E.M."/>
            <person name="Foster-Nyarko E."/>
            <person name="Jarju S."/>
            <person name="Secka A."/>
            <person name="Antonio M."/>
            <person name="Oren A."/>
            <person name="Chaudhuri R.R."/>
            <person name="La Ragione R."/>
            <person name="Hildebrand F."/>
            <person name="Pallen M.J."/>
        </authorList>
    </citation>
    <scope>NUCLEOTIDE SEQUENCE</scope>
    <source>
        <strain evidence="3">7886</strain>
    </source>
</reference>
<evidence type="ECO:0000313" key="4">
    <source>
        <dbReference type="Proteomes" id="UP000747013"/>
    </source>
</evidence>
<feature type="compositionally biased region" description="Low complexity" evidence="1">
    <location>
        <begin position="11"/>
        <end position="28"/>
    </location>
</feature>
<evidence type="ECO:0000256" key="1">
    <source>
        <dbReference type="SAM" id="MobiDB-lite"/>
    </source>
</evidence>
<gene>
    <name evidence="3" type="ORF">K8V88_00475</name>
</gene>
<evidence type="ECO:0000313" key="3">
    <source>
        <dbReference type="EMBL" id="HJF85892.1"/>
    </source>
</evidence>
<reference evidence="3" key="2">
    <citation type="submission" date="2021-09" db="EMBL/GenBank/DDBJ databases">
        <authorList>
            <person name="Gilroy R."/>
        </authorList>
    </citation>
    <scope>NUCLEOTIDE SEQUENCE</scope>
    <source>
        <strain evidence="3">7886</strain>
    </source>
</reference>
<feature type="transmembrane region" description="Helical" evidence="2">
    <location>
        <begin position="57"/>
        <end position="77"/>
    </location>
</feature>